<evidence type="ECO:0000313" key="2">
    <source>
        <dbReference type="Proteomes" id="UP001148662"/>
    </source>
</evidence>
<dbReference type="Proteomes" id="UP001148662">
    <property type="component" value="Unassembled WGS sequence"/>
</dbReference>
<proteinExistence type="predicted"/>
<reference evidence="1" key="1">
    <citation type="submission" date="2022-07" db="EMBL/GenBank/DDBJ databases">
        <title>Genome Sequence of Phlebia brevispora.</title>
        <authorList>
            <person name="Buettner E."/>
        </authorList>
    </citation>
    <scope>NUCLEOTIDE SEQUENCE</scope>
    <source>
        <strain evidence="1">MPL23</strain>
    </source>
</reference>
<comment type="caution">
    <text evidence="1">The sequence shown here is derived from an EMBL/GenBank/DDBJ whole genome shotgun (WGS) entry which is preliminary data.</text>
</comment>
<dbReference type="EMBL" id="JANHOG010000772">
    <property type="protein sequence ID" value="KAJ3551644.1"/>
    <property type="molecule type" value="Genomic_DNA"/>
</dbReference>
<evidence type="ECO:0000313" key="1">
    <source>
        <dbReference type="EMBL" id="KAJ3551644.1"/>
    </source>
</evidence>
<protein>
    <submittedName>
        <fullName evidence="1">Uncharacterized protein</fullName>
    </submittedName>
</protein>
<accession>A0ACC1T2Q5</accession>
<organism evidence="1 2">
    <name type="scientific">Phlebia brevispora</name>
    <dbReference type="NCBI Taxonomy" id="194682"/>
    <lineage>
        <taxon>Eukaryota</taxon>
        <taxon>Fungi</taxon>
        <taxon>Dikarya</taxon>
        <taxon>Basidiomycota</taxon>
        <taxon>Agaricomycotina</taxon>
        <taxon>Agaricomycetes</taxon>
        <taxon>Polyporales</taxon>
        <taxon>Meruliaceae</taxon>
        <taxon>Phlebia</taxon>
    </lineage>
</organism>
<name>A0ACC1T2Q5_9APHY</name>
<gene>
    <name evidence="1" type="ORF">NM688_g4584</name>
</gene>
<sequence length="1500" mass="169830">MAQASTYAERDCKTRDGFTPYVWNIQSLFVQDWVLIEIFMSPTVHLPVVWGDTLVLRIYPRSENFEEMKKKALCIGISYAKLKNKHVHTLLAAQNDAVRMSDLLQTKYGYMDVKLMLDCDGDQYKDKTIHGRPTRDGILKGMHELVKDVSRGDRLVFHFSGHGSQQKEGRLPLKESDGLDEREYSNVSLHQHSHERLSAGATVIWPEDIRVDGDGEEGGIIDNDIHDILVEKLPTGVHLTVCFERDMDRERVLNTLQMIFDCCHSGTMADLPDPPPRRGAYKVKTPASGEEPQIVAWSTCRDTQLILELGSGVRRWIEVSSVSRDSETRDPTTLNNTLLQRLCAILTQGLLGMPWRLARDRASLTDVSGCIRAMLRWDGPETNAQHQDDLSPSGDISSITGWTPESRVPFVRDLPIIFADNLKQCRAFSTLEKYDQESSLHRRVRDLLTNVYGYDDVTLMLDHRDSEIRPTRENILEAMRNLVEDASDGDRLVFHYSGHGSQVECFEDRMESDELDEKAQVIWPEDVVVRKHNQENYIRDNEIHDILVENLPRGVRLTMIFDCCHSGTAADLPEHTHCPTKRGKFKVKRPQSGEEPEVVAWSACQDSQEVLEFKSTGGLLVYVRLFLSERPPLLISSSAIYQFLCECLNARPDSLTYGTVLRTIQSYTTQTYDLKNTNSGTNYETPISDISVLGDYVGAHFSWSLKNTKLFSRNKLWLTLPACDVRVPVRRADIMRSSWRYYRDLLYHYRSNDMSKKALCIGISYQDSTSTYVRKLPKAHEDTYRVRDMLTETYEYDEVTLLIDDDDSDVRPTRENILQAMDDLVDGAVAGDRLVFHYSGHGSQVICEDDDEESDGLDEVIWPEDVSVDEDEEDNIIRDNDIHNILVEKLPTGVHLTMIFDCCHSGTASDLPEHTNCPTKRRPYRVKKPKSGEEPEVVAWSACQDSQVVFEFNSIGGLLVYLLCENLDGNPDGMTYKDLLGAIQDKTDEIFNALDKVDDTPISDISVLVVSEVLYGLYAFREAENLKPNHPKFSRMTIAGHGPAQGLSRVRREKAKRPGYIGPASRSVKIAAPPQPQPKKLLQPLLYRCEGAVSSQAYRLELLRLFLWFQMTSNQDIIFWSPGLHVKAFESYQSSIQWAVSLSTHKPWKDDLSGSPGRYTNQTMFIVAYVERWVPASGATGVRSIGLSLSVACAIAVLGNVQLTGQLDPINVACGALERGFRNVLKRVAINTGPDKQSIKGDKNRTTIEQYTLSSMKKALCVGISYQYCNSRHVRPLRFAHEDAYRVRNLLLDTYGYNEVTLLLDDATSYIRPTRDNILHAMRNLVYGAQPGDRLVFHSIWPEDIMIHGEREENNIIDNEIHDILVESLHSGVHLTMIFDCCHSGTAADLPEHRVIPIGARQAYQVKTPFSGREPRVVAWSACQDPQEVSEYEGVRGGLLIHLLTTILQHKPYGLTYEDILAYIRQKLNEAFRKTGQEPPVPDISVLGSYEDALNEGAHL</sequence>
<keyword evidence="2" id="KW-1185">Reference proteome</keyword>